<dbReference type="Proteomes" id="UP000198924">
    <property type="component" value="Unassembled WGS sequence"/>
</dbReference>
<evidence type="ECO:0000313" key="4">
    <source>
        <dbReference type="Proteomes" id="UP000198924"/>
    </source>
</evidence>
<dbReference type="InterPro" id="IPR036662">
    <property type="entry name" value="PTS_EIIA_man-typ_sf"/>
</dbReference>
<organism evidence="3 4">
    <name type="scientific">Methylophaga sulfidovorans</name>
    <dbReference type="NCBI Taxonomy" id="45496"/>
    <lineage>
        <taxon>Bacteria</taxon>
        <taxon>Pseudomonadati</taxon>
        <taxon>Pseudomonadota</taxon>
        <taxon>Gammaproteobacteria</taxon>
        <taxon>Thiotrichales</taxon>
        <taxon>Piscirickettsiaceae</taxon>
        <taxon>Methylophaga</taxon>
    </lineage>
</organism>
<dbReference type="GO" id="GO:0016740">
    <property type="term" value="F:transferase activity"/>
    <property type="evidence" value="ECO:0007669"/>
    <property type="project" value="UniProtKB-KW"/>
</dbReference>
<evidence type="ECO:0000256" key="1">
    <source>
        <dbReference type="ARBA" id="ARBA00022679"/>
    </source>
</evidence>
<keyword evidence="4" id="KW-1185">Reference proteome</keyword>
<dbReference type="STRING" id="45496.SAMN04488079_12224"/>
<dbReference type="OrthoDB" id="7065728at2"/>
<dbReference type="PANTHER" id="PTHR33799:SF1">
    <property type="entry name" value="PTS SYSTEM MANNOSE-SPECIFIC EIIAB COMPONENT-RELATED"/>
    <property type="match status" value="1"/>
</dbReference>
<evidence type="ECO:0000259" key="2">
    <source>
        <dbReference type="PROSITE" id="PS51096"/>
    </source>
</evidence>
<gene>
    <name evidence="3" type="ORF">SAMN04488079_12224</name>
</gene>
<dbReference type="SUPFAM" id="SSF53062">
    <property type="entry name" value="PTS system fructose IIA component-like"/>
    <property type="match status" value="1"/>
</dbReference>
<dbReference type="RefSeq" id="WP_007147046.1">
    <property type="nucleotide sequence ID" value="NZ_FOSH01000022.1"/>
</dbReference>
<dbReference type="PROSITE" id="PS51096">
    <property type="entry name" value="PTS_EIIA_TYPE_4"/>
    <property type="match status" value="1"/>
</dbReference>
<keyword evidence="1" id="KW-0808">Transferase</keyword>
<reference evidence="4" key="1">
    <citation type="submission" date="2016-10" db="EMBL/GenBank/DDBJ databases">
        <authorList>
            <person name="Varghese N."/>
            <person name="Submissions S."/>
        </authorList>
    </citation>
    <scope>NUCLEOTIDE SEQUENCE [LARGE SCALE GENOMIC DNA]</scope>
    <source>
        <strain evidence="4">DSM 11578</strain>
    </source>
</reference>
<evidence type="ECO:0000313" key="3">
    <source>
        <dbReference type="EMBL" id="SFK73490.1"/>
    </source>
</evidence>
<dbReference type="Pfam" id="PF03610">
    <property type="entry name" value="EIIA-man"/>
    <property type="match status" value="1"/>
</dbReference>
<sequence>MTVGILLVSHNNIGTELINTARQMLSCCPLPTKVISIQTKDNPEAIRLEMDEDLKKLDQGHGILILTDMFGSTPSNIACAVSDRTDIRVVSGLNLPMLIRVLNYPALNLEELEIKALSGGQEGVVRCHHTGYSRK</sequence>
<accession>A0A1I4BYL9</accession>
<dbReference type="Gene3D" id="3.40.50.510">
    <property type="entry name" value="Phosphotransferase system, mannose-type IIA component"/>
    <property type="match status" value="1"/>
</dbReference>
<protein>
    <submittedName>
        <fullName evidence="3">PTS system, ascorbate-specific IIA component</fullName>
    </submittedName>
</protein>
<dbReference type="PANTHER" id="PTHR33799">
    <property type="entry name" value="PTS PERMEASE-RELATED-RELATED"/>
    <property type="match status" value="1"/>
</dbReference>
<dbReference type="InterPro" id="IPR051471">
    <property type="entry name" value="Bacterial_PTS_sugar_comp"/>
</dbReference>
<dbReference type="AlphaFoldDB" id="A0A1I4BYL9"/>
<feature type="domain" description="PTS EIIA type-4" evidence="2">
    <location>
        <begin position="2"/>
        <end position="124"/>
    </location>
</feature>
<dbReference type="InterPro" id="IPR004701">
    <property type="entry name" value="PTS_EIIA_man-typ"/>
</dbReference>
<proteinExistence type="predicted"/>
<dbReference type="GO" id="GO:0016020">
    <property type="term" value="C:membrane"/>
    <property type="evidence" value="ECO:0007669"/>
    <property type="project" value="InterPro"/>
</dbReference>
<dbReference type="EMBL" id="FOSH01000022">
    <property type="protein sequence ID" value="SFK73490.1"/>
    <property type="molecule type" value="Genomic_DNA"/>
</dbReference>
<name>A0A1I4BYL9_9GAMM</name>
<dbReference type="GO" id="GO:0009401">
    <property type="term" value="P:phosphoenolpyruvate-dependent sugar phosphotransferase system"/>
    <property type="evidence" value="ECO:0007669"/>
    <property type="project" value="InterPro"/>
</dbReference>